<feature type="transmembrane region" description="Helical" evidence="1">
    <location>
        <begin position="7"/>
        <end position="23"/>
    </location>
</feature>
<evidence type="ECO:0000313" key="3">
    <source>
        <dbReference type="Proteomes" id="UP001603857"/>
    </source>
</evidence>
<dbReference type="AlphaFoldDB" id="A0ABD1M5C6"/>
<name>A0ABD1M5C6_9FABA</name>
<evidence type="ECO:0000256" key="1">
    <source>
        <dbReference type="SAM" id="Phobius"/>
    </source>
</evidence>
<accession>A0ABD1M5C6</accession>
<comment type="caution">
    <text evidence="2">The sequence shown here is derived from an EMBL/GenBank/DDBJ whole genome shotgun (WGS) entry which is preliminary data.</text>
</comment>
<sequence>MEAGRRIVHVFVFVNIKIIIILLKNGLTRWKVWLHIGSSFIYEDNVPKDYYTLSKAPTAEKGLSLFFFFFFISFLFWFHMICHNLKFHLDINTLTS</sequence>
<gene>
    <name evidence="2" type="ORF">Fmac_018571</name>
</gene>
<dbReference type="Proteomes" id="UP001603857">
    <property type="component" value="Unassembled WGS sequence"/>
</dbReference>
<evidence type="ECO:0000313" key="2">
    <source>
        <dbReference type="EMBL" id="KAL2330990.1"/>
    </source>
</evidence>
<reference evidence="2 3" key="1">
    <citation type="submission" date="2024-08" db="EMBL/GenBank/DDBJ databases">
        <title>Insights into the chromosomal genome structure of Flemingia macrophylla.</title>
        <authorList>
            <person name="Ding Y."/>
            <person name="Zhao Y."/>
            <person name="Bi W."/>
            <person name="Wu M."/>
            <person name="Zhao G."/>
            <person name="Gong Y."/>
            <person name="Li W."/>
            <person name="Zhang P."/>
        </authorList>
    </citation>
    <scope>NUCLEOTIDE SEQUENCE [LARGE SCALE GENOMIC DNA]</scope>
    <source>
        <strain evidence="2">DYQJB</strain>
        <tissue evidence="2">Leaf</tissue>
    </source>
</reference>
<keyword evidence="1" id="KW-1133">Transmembrane helix</keyword>
<proteinExistence type="predicted"/>
<keyword evidence="3" id="KW-1185">Reference proteome</keyword>
<dbReference type="EMBL" id="JBGMDY010000006">
    <property type="protein sequence ID" value="KAL2330990.1"/>
    <property type="molecule type" value="Genomic_DNA"/>
</dbReference>
<feature type="transmembrane region" description="Helical" evidence="1">
    <location>
        <begin position="63"/>
        <end position="82"/>
    </location>
</feature>
<keyword evidence="1" id="KW-0812">Transmembrane</keyword>
<protein>
    <submittedName>
        <fullName evidence="2">Uncharacterized protein</fullName>
    </submittedName>
</protein>
<keyword evidence="1" id="KW-0472">Membrane</keyword>
<organism evidence="2 3">
    <name type="scientific">Flemingia macrophylla</name>
    <dbReference type="NCBI Taxonomy" id="520843"/>
    <lineage>
        <taxon>Eukaryota</taxon>
        <taxon>Viridiplantae</taxon>
        <taxon>Streptophyta</taxon>
        <taxon>Embryophyta</taxon>
        <taxon>Tracheophyta</taxon>
        <taxon>Spermatophyta</taxon>
        <taxon>Magnoliopsida</taxon>
        <taxon>eudicotyledons</taxon>
        <taxon>Gunneridae</taxon>
        <taxon>Pentapetalae</taxon>
        <taxon>rosids</taxon>
        <taxon>fabids</taxon>
        <taxon>Fabales</taxon>
        <taxon>Fabaceae</taxon>
        <taxon>Papilionoideae</taxon>
        <taxon>50 kb inversion clade</taxon>
        <taxon>NPAAA clade</taxon>
        <taxon>indigoferoid/millettioid clade</taxon>
        <taxon>Phaseoleae</taxon>
        <taxon>Flemingia</taxon>
    </lineage>
</organism>